<comment type="caution">
    <text evidence="10">The sequence shown here is derived from an EMBL/GenBank/DDBJ whole genome shotgun (WGS) entry which is preliminary data.</text>
</comment>
<evidence type="ECO:0000256" key="5">
    <source>
        <dbReference type="ARBA" id="ARBA00022691"/>
    </source>
</evidence>
<name>A0A4U8T968_9HELI</name>
<dbReference type="Proteomes" id="UP000029733">
    <property type="component" value="Unassembled WGS sequence"/>
</dbReference>
<reference evidence="10 11" key="1">
    <citation type="journal article" date="2014" name="Genome Announc.">
        <title>Draft genome sequences of eight enterohepatic helicobacter species isolated from both laboratory and wild rodents.</title>
        <authorList>
            <person name="Sheh A."/>
            <person name="Shen Z."/>
            <person name="Fox J.G."/>
        </authorList>
    </citation>
    <scope>NUCLEOTIDE SEQUENCE [LARGE SCALE GENOMIC DNA]</scope>
    <source>
        <strain evidence="10 11">MIT 09-6949</strain>
    </source>
</reference>
<dbReference type="GO" id="GO:0032259">
    <property type="term" value="P:methylation"/>
    <property type="evidence" value="ECO:0007669"/>
    <property type="project" value="UniProtKB-KW"/>
</dbReference>
<keyword evidence="3" id="KW-0489">Methyltransferase</keyword>
<dbReference type="STRING" id="1677920.LS71_07905"/>
<dbReference type="EC" id="2.1.1.72" evidence="2"/>
<evidence type="ECO:0000256" key="6">
    <source>
        <dbReference type="ARBA" id="ARBA00022747"/>
    </source>
</evidence>
<dbReference type="GO" id="GO:0003677">
    <property type="term" value="F:DNA binding"/>
    <property type="evidence" value="ECO:0007669"/>
    <property type="project" value="UniProtKB-KW"/>
</dbReference>
<dbReference type="Gene3D" id="3.40.50.150">
    <property type="entry name" value="Vaccinia Virus protein VP39"/>
    <property type="match status" value="1"/>
</dbReference>
<evidence type="ECO:0000256" key="8">
    <source>
        <dbReference type="ARBA" id="ARBA00047942"/>
    </source>
</evidence>
<evidence type="ECO:0000313" key="10">
    <source>
        <dbReference type="EMBL" id="TLD96299.1"/>
    </source>
</evidence>
<keyword evidence="10" id="KW-0255">Endonuclease</keyword>
<evidence type="ECO:0000256" key="2">
    <source>
        <dbReference type="ARBA" id="ARBA00011900"/>
    </source>
</evidence>
<dbReference type="Gene3D" id="3.90.220.20">
    <property type="entry name" value="DNA methylase specificity domains"/>
    <property type="match status" value="1"/>
</dbReference>
<dbReference type="GO" id="GO:0009007">
    <property type="term" value="F:site-specific DNA-methyltransferase (adenine-specific) activity"/>
    <property type="evidence" value="ECO:0007669"/>
    <property type="project" value="UniProtKB-EC"/>
</dbReference>
<evidence type="ECO:0000256" key="4">
    <source>
        <dbReference type="ARBA" id="ARBA00022679"/>
    </source>
</evidence>
<keyword evidence="10" id="KW-0378">Hydrolase</keyword>
<evidence type="ECO:0000256" key="3">
    <source>
        <dbReference type="ARBA" id="ARBA00022603"/>
    </source>
</evidence>
<dbReference type="EMBL" id="JRPR02000004">
    <property type="protein sequence ID" value="TLD96299.1"/>
    <property type="molecule type" value="Genomic_DNA"/>
</dbReference>
<dbReference type="PRINTS" id="PR00507">
    <property type="entry name" value="N12N6MTFRASE"/>
</dbReference>
<dbReference type="InterPro" id="IPR029063">
    <property type="entry name" value="SAM-dependent_MTases_sf"/>
</dbReference>
<dbReference type="PANTHER" id="PTHR42933:SF1">
    <property type="entry name" value="SITE-SPECIFIC DNA-METHYLTRANSFERASE (ADENINE-SPECIFIC)"/>
    <property type="match status" value="1"/>
</dbReference>
<proteinExistence type="inferred from homology"/>
<comment type="similarity">
    <text evidence="1">Belongs to the N(4)/N(6)-methyltransferase family.</text>
</comment>
<keyword evidence="10" id="KW-0540">Nuclease</keyword>
<evidence type="ECO:0000259" key="9">
    <source>
        <dbReference type="Pfam" id="PF02384"/>
    </source>
</evidence>
<dbReference type="InterPro" id="IPR051537">
    <property type="entry name" value="DNA_Adenine_Mtase"/>
</dbReference>
<protein>
    <recommendedName>
        <fullName evidence="2">site-specific DNA-methyltransferase (adenine-specific)</fullName>
        <ecNumber evidence="2">2.1.1.72</ecNumber>
    </recommendedName>
</protein>
<dbReference type="RefSeq" id="WP_034356209.1">
    <property type="nucleotide sequence ID" value="NZ_JRPR02000004.1"/>
</dbReference>
<feature type="domain" description="DNA methylase adenine-specific" evidence="9">
    <location>
        <begin position="120"/>
        <end position="378"/>
    </location>
</feature>
<sequence>MQDYRQGIKELLNCFEYIKRYHTDMLDSIAIMLEMFWLKRHSPAFIESLIHLAAKRKFIHDECAAALKDAFGEELYTPLNPSSNLLKILKVIMANDASNHTIEEFLHIITQKKTIHKLYSYSTPLEVNELLVGLLDITESQSVYNPCYGMGSLFFAIANYAHSFELYGEELDASLSRIAKIICKILDLNSQHLLLNNILKNAQFKYQRFDKIICNPPLDSHIGTQFLKEDERFATYETLIKTYPELLFLIHSLSHLKDKGVFILRTQTLIKSSLEVKLRERLCEEGLIESIIELPKNIFPHQTHEFSIIVLSQHNKAILHINANVPHFYRKDGKYNRLINLKEILHIYHHKITGQYSALTPLKDIDRSDLSVGRYIKKPLSHHNNHTPISALGISVFRGQRVYGSAKDEKITYFDLGIADFTDFGFCDEFSIQRLKGEAHKVHKYSLKPYDIALSIRGTTPKFTILSPQIKSLRVVANAGIIILRSPSAEVAIGIYCYLFSTQGQKILSSIYERNLGSINPPDLEQLPIPNDFMQGAQERFKRIESYALELRNIQSKLQELRDEY</sequence>
<dbReference type="Pfam" id="PF02384">
    <property type="entry name" value="N6_Mtase"/>
    <property type="match status" value="1"/>
</dbReference>
<keyword evidence="5" id="KW-0949">S-adenosyl-L-methionine</keyword>
<dbReference type="InterPro" id="IPR003356">
    <property type="entry name" value="DNA_methylase_A-5"/>
</dbReference>
<keyword evidence="11" id="KW-1185">Reference proteome</keyword>
<organism evidence="10 11">
    <name type="scientific">Helicobacter jaachi</name>
    <dbReference type="NCBI Taxonomy" id="1677920"/>
    <lineage>
        <taxon>Bacteria</taxon>
        <taxon>Pseudomonadati</taxon>
        <taxon>Campylobacterota</taxon>
        <taxon>Epsilonproteobacteria</taxon>
        <taxon>Campylobacterales</taxon>
        <taxon>Helicobacteraceae</taxon>
        <taxon>Helicobacter</taxon>
    </lineage>
</organism>
<comment type="catalytic activity">
    <reaction evidence="8">
        <text>a 2'-deoxyadenosine in DNA + S-adenosyl-L-methionine = an N(6)-methyl-2'-deoxyadenosine in DNA + S-adenosyl-L-homocysteine + H(+)</text>
        <dbReference type="Rhea" id="RHEA:15197"/>
        <dbReference type="Rhea" id="RHEA-COMP:12418"/>
        <dbReference type="Rhea" id="RHEA-COMP:12419"/>
        <dbReference type="ChEBI" id="CHEBI:15378"/>
        <dbReference type="ChEBI" id="CHEBI:57856"/>
        <dbReference type="ChEBI" id="CHEBI:59789"/>
        <dbReference type="ChEBI" id="CHEBI:90615"/>
        <dbReference type="ChEBI" id="CHEBI:90616"/>
        <dbReference type="EC" id="2.1.1.72"/>
    </reaction>
</comment>
<keyword evidence="4" id="KW-0808">Transferase</keyword>
<dbReference type="InterPro" id="IPR044946">
    <property type="entry name" value="Restrct_endonuc_typeI_TRD_sf"/>
</dbReference>
<dbReference type="GO" id="GO:0009307">
    <property type="term" value="P:DNA restriction-modification system"/>
    <property type="evidence" value="ECO:0007669"/>
    <property type="project" value="UniProtKB-KW"/>
</dbReference>
<dbReference type="SUPFAM" id="SSF53335">
    <property type="entry name" value="S-adenosyl-L-methionine-dependent methyltransferases"/>
    <property type="match status" value="1"/>
</dbReference>
<dbReference type="AlphaFoldDB" id="A0A4U8T968"/>
<gene>
    <name evidence="10" type="ORF">LS71_006135</name>
</gene>
<accession>A0A4U8T968</accession>
<dbReference type="PANTHER" id="PTHR42933">
    <property type="entry name" value="SLR6095 PROTEIN"/>
    <property type="match status" value="1"/>
</dbReference>
<keyword evidence="7" id="KW-0238">DNA-binding</keyword>
<dbReference type="OrthoDB" id="5366216at2"/>
<dbReference type="SUPFAM" id="SSF116734">
    <property type="entry name" value="DNA methylase specificity domain"/>
    <property type="match status" value="1"/>
</dbReference>
<keyword evidence="6" id="KW-0680">Restriction system</keyword>
<evidence type="ECO:0000256" key="7">
    <source>
        <dbReference type="ARBA" id="ARBA00023125"/>
    </source>
</evidence>
<evidence type="ECO:0000256" key="1">
    <source>
        <dbReference type="ARBA" id="ARBA00006594"/>
    </source>
</evidence>
<dbReference type="GO" id="GO:0004519">
    <property type="term" value="F:endonuclease activity"/>
    <property type="evidence" value="ECO:0007669"/>
    <property type="project" value="UniProtKB-KW"/>
</dbReference>
<dbReference type="GO" id="GO:0008170">
    <property type="term" value="F:N-methyltransferase activity"/>
    <property type="evidence" value="ECO:0007669"/>
    <property type="project" value="InterPro"/>
</dbReference>
<evidence type="ECO:0000313" key="11">
    <source>
        <dbReference type="Proteomes" id="UP000029733"/>
    </source>
</evidence>